<dbReference type="GeneID" id="56305712"/>
<protein>
    <submittedName>
        <fullName evidence="1">Uncharacterized protein</fullName>
    </submittedName>
</protein>
<organism evidence="1 2">
    <name type="scientific">Acinetobacter radioresistens</name>
    <dbReference type="NCBI Taxonomy" id="40216"/>
    <lineage>
        <taxon>Bacteria</taxon>
        <taxon>Pseudomonadati</taxon>
        <taxon>Pseudomonadota</taxon>
        <taxon>Gammaproteobacteria</taxon>
        <taxon>Moraxellales</taxon>
        <taxon>Moraxellaceae</taxon>
        <taxon>Acinetobacter</taxon>
    </lineage>
</organism>
<evidence type="ECO:0000313" key="1">
    <source>
        <dbReference type="EMBL" id="TNX86350.1"/>
    </source>
</evidence>
<evidence type="ECO:0000313" key="2">
    <source>
        <dbReference type="Proteomes" id="UP000314285"/>
    </source>
</evidence>
<sequence>MKTEVVLILLFTLTITACQKQPEQPMAAEPSNEPAVTTEFDQADKKITDFLDQLDHPNTSQEQRTQIICKDYPAVYKNEYIPALLKLSPNEYTEPKLLQDMKIALNYYVQKDKVICNE</sequence>
<dbReference type="AlphaFoldDB" id="A0A8H2PTE3"/>
<dbReference type="PROSITE" id="PS51257">
    <property type="entry name" value="PROKAR_LIPOPROTEIN"/>
    <property type="match status" value="1"/>
</dbReference>
<dbReference type="KEGG" id="arj:DOM24_06390"/>
<proteinExistence type="predicted"/>
<dbReference type="RefSeq" id="WP_005025774.1">
    <property type="nucleotide sequence ID" value="NZ_BKXI01000012.1"/>
</dbReference>
<name>A0A8H2PTE3_ACIRA</name>
<dbReference type="EMBL" id="VFBM01000012">
    <property type="protein sequence ID" value="TNX86350.1"/>
    <property type="molecule type" value="Genomic_DNA"/>
</dbReference>
<gene>
    <name evidence="1" type="ORF">FHY67_12460</name>
</gene>
<comment type="caution">
    <text evidence="1">The sequence shown here is derived from an EMBL/GenBank/DDBJ whole genome shotgun (WGS) entry which is preliminary data.</text>
</comment>
<reference evidence="1 2" key="1">
    <citation type="submission" date="2019-06" db="EMBL/GenBank/DDBJ databases">
        <title>Genome of Acinetobacter radioresistens APH1, a phenol degrading strain.</title>
        <authorList>
            <person name="Liu Y."/>
        </authorList>
    </citation>
    <scope>NUCLEOTIDE SEQUENCE [LARGE SCALE GENOMIC DNA]</scope>
    <source>
        <strain evidence="1 2">APH1</strain>
    </source>
</reference>
<accession>A0A8H2PTE3</accession>
<dbReference type="Proteomes" id="UP000314285">
    <property type="component" value="Unassembled WGS sequence"/>
</dbReference>